<dbReference type="Proteomes" id="UP000290408">
    <property type="component" value="Chromosome"/>
</dbReference>
<dbReference type="GO" id="GO:0003676">
    <property type="term" value="F:nucleic acid binding"/>
    <property type="evidence" value="ECO:0007669"/>
    <property type="project" value="InterPro"/>
</dbReference>
<dbReference type="KEGG" id="jli:EXU32_10205"/>
<protein>
    <submittedName>
        <fullName evidence="7">Methyltransferase domain-containing protein</fullName>
    </submittedName>
</protein>
<dbReference type="InterPro" id="IPR058679">
    <property type="entry name" value="RlmG_N"/>
</dbReference>
<reference evidence="7 8" key="1">
    <citation type="submission" date="2019-02" db="EMBL/GenBank/DDBJ databases">
        <title>Genomic data mining of an Antarctic deep-sea actinobacterium, Janibacterlimosus P3-3-X1.</title>
        <authorList>
            <person name="Liao L."/>
            <person name="Chen B."/>
        </authorList>
    </citation>
    <scope>NUCLEOTIDE SEQUENCE [LARGE SCALE GENOMIC DNA]</scope>
    <source>
        <strain evidence="7 8">P3-3-X1</strain>
    </source>
</reference>
<keyword evidence="8" id="KW-1185">Reference proteome</keyword>
<dbReference type="InterPro" id="IPR029063">
    <property type="entry name" value="SAM-dependent_MTases_sf"/>
</dbReference>
<evidence type="ECO:0000256" key="3">
    <source>
        <dbReference type="ARBA" id="ARBA00022603"/>
    </source>
</evidence>
<dbReference type="PANTHER" id="PTHR47816">
    <property type="entry name" value="RIBOSOMAL RNA SMALL SUBUNIT METHYLTRANSFERASE C"/>
    <property type="match status" value="1"/>
</dbReference>
<evidence type="ECO:0000256" key="4">
    <source>
        <dbReference type="ARBA" id="ARBA00022679"/>
    </source>
</evidence>
<dbReference type="Gene3D" id="3.40.50.150">
    <property type="entry name" value="Vaccinia Virus protein VP39"/>
    <property type="match status" value="2"/>
</dbReference>
<dbReference type="GO" id="GO:0008170">
    <property type="term" value="F:N-methyltransferase activity"/>
    <property type="evidence" value="ECO:0007669"/>
    <property type="project" value="UniProtKB-ARBA"/>
</dbReference>
<evidence type="ECO:0000256" key="1">
    <source>
        <dbReference type="ARBA" id="ARBA00022490"/>
    </source>
</evidence>
<dbReference type="GO" id="GO:0032259">
    <property type="term" value="P:methylation"/>
    <property type="evidence" value="ECO:0007669"/>
    <property type="project" value="UniProtKB-KW"/>
</dbReference>
<dbReference type="PROSITE" id="PS00092">
    <property type="entry name" value="N6_MTASE"/>
    <property type="match status" value="1"/>
</dbReference>
<evidence type="ECO:0000313" key="8">
    <source>
        <dbReference type="Proteomes" id="UP000290408"/>
    </source>
</evidence>
<dbReference type="OrthoDB" id="29650at2"/>
<keyword evidence="3 7" id="KW-0489">Methyltransferase</keyword>
<keyword evidence="2" id="KW-0698">rRNA processing</keyword>
<feature type="domain" description="RlmG N-terminal" evidence="6">
    <location>
        <begin position="9"/>
        <end position="146"/>
    </location>
</feature>
<dbReference type="Pfam" id="PF26049">
    <property type="entry name" value="RLMG_N"/>
    <property type="match status" value="1"/>
</dbReference>
<dbReference type="SUPFAM" id="SSF53335">
    <property type="entry name" value="S-adenosyl-L-methionine-dependent methyltransferases"/>
    <property type="match status" value="1"/>
</dbReference>
<keyword evidence="1" id="KW-0963">Cytoplasm</keyword>
<dbReference type="RefSeq" id="WP_130629813.1">
    <property type="nucleotide sequence ID" value="NZ_CP036164.1"/>
</dbReference>
<dbReference type="PANTHER" id="PTHR47816:SF5">
    <property type="entry name" value="RIBOSOMAL RNA LARGE SUBUNIT METHYLTRANSFERASE G"/>
    <property type="match status" value="1"/>
</dbReference>
<organism evidence="7 8">
    <name type="scientific">Janibacter limosus</name>
    <dbReference type="NCBI Taxonomy" id="53458"/>
    <lineage>
        <taxon>Bacteria</taxon>
        <taxon>Bacillati</taxon>
        <taxon>Actinomycetota</taxon>
        <taxon>Actinomycetes</taxon>
        <taxon>Micrococcales</taxon>
        <taxon>Intrasporangiaceae</taxon>
        <taxon>Janibacter</taxon>
    </lineage>
</organism>
<evidence type="ECO:0000259" key="5">
    <source>
        <dbReference type="Pfam" id="PF05175"/>
    </source>
</evidence>
<dbReference type="Pfam" id="PF05175">
    <property type="entry name" value="MTS"/>
    <property type="match status" value="1"/>
</dbReference>
<keyword evidence="4 7" id="KW-0808">Transferase</keyword>
<proteinExistence type="predicted"/>
<sequence>MGPDLDPVDRLLIDELGDLPSGRIAVVGDDHGALAAAVAELAGTGVVAHSDSLVSERRVAAAGVEVTPDLAAALTGAHLVVLRLPGSLDALDEVARTAVIVGAPDVRVVAGGRVKHMTRSMNDVLAASFEQVSASLGRQKSRVLHAAGPREVEQTWPRSRHHDGLDLTVHAHGAAFAGTRVDAGTALLVSQLDQLADTDATVVDLGCGTGVLAALLARRFDDVVALDVSAAAVASTLATTAGAVDVRRTDGLTELADASVGAIVSNPPFHVGTAKDSTPTLQMIDDAARVLVPGGELVLVYNAHLPYLQRLRDLGPTDVLMRDRSYIVTRTVLA</sequence>
<dbReference type="GO" id="GO:0008757">
    <property type="term" value="F:S-adenosylmethionine-dependent methyltransferase activity"/>
    <property type="evidence" value="ECO:0007669"/>
    <property type="project" value="InterPro"/>
</dbReference>
<dbReference type="InterPro" id="IPR046977">
    <property type="entry name" value="RsmC/RlmG"/>
</dbReference>
<dbReference type="AlphaFoldDB" id="A0A4P6MXF1"/>
<dbReference type="CDD" id="cd02440">
    <property type="entry name" value="AdoMet_MTases"/>
    <property type="match status" value="1"/>
</dbReference>
<evidence type="ECO:0000259" key="6">
    <source>
        <dbReference type="Pfam" id="PF26049"/>
    </source>
</evidence>
<evidence type="ECO:0000313" key="7">
    <source>
        <dbReference type="EMBL" id="QBF46595.1"/>
    </source>
</evidence>
<gene>
    <name evidence="7" type="ORF">EXU32_10205</name>
</gene>
<evidence type="ECO:0000256" key="2">
    <source>
        <dbReference type="ARBA" id="ARBA00022552"/>
    </source>
</evidence>
<feature type="domain" description="Methyltransferase small" evidence="5">
    <location>
        <begin position="167"/>
        <end position="329"/>
    </location>
</feature>
<dbReference type="GO" id="GO:0006364">
    <property type="term" value="P:rRNA processing"/>
    <property type="evidence" value="ECO:0007669"/>
    <property type="project" value="UniProtKB-KW"/>
</dbReference>
<dbReference type="InterPro" id="IPR007848">
    <property type="entry name" value="Small_mtfrase_dom"/>
</dbReference>
<dbReference type="InterPro" id="IPR002052">
    <property type="entry name" value="DNA_methylase_N6_adenine_CS"/>
</dbReference>
<accession>A0A4P6MXF1</accession>
<dbReference type="STRING" id="1216970.GCA_001570985_02401"/>
<dbReference type="EMBL" id="CP036164">
    <property type="protein sequence ID" value="QBF46595.1"/>
    <property type="molecule type" value="Genomic_DNA"/>
</dbReference>
<name>A0A4P6MXF1_9MICO</name>